<dbReference type="OrthoDB" id="5292903at2"/>
<name>A0A853FEP1_9BURK</name>
<dbReference type="InterPro" id="IPR006379">
    <property type="entry name" value="HAD-SF_hydro_IIB"/>
</dbReference>
<protein>
    <submittedName>
        <fullName evidence="1">HAD-IIB family hydrolase</fullName>
    </submittedName>
</protein>
<proteinExistence type="predicted"/>
<sequence length="269" mass="29380">MSRLAEADPQLLSQVDVILTDVDDTLTTEGKLSALALDALERLETNGVRVVPVTGGCAGWCDHIVRAWPVTAVIGESGAFRFQKRPNGGLSQRYARPLAQLRADQKRLLDIARQALEEVPEARMAADQSYRLADVAVDHSQDVGPLPWSSIARIIRVFEDAGARARASSIHVNAWFGDYDKASMAAQFLAEDMGIDPGEQPRRVLFIGDAPNDESLFNAYALSVGVANIRQHLDSLTHRPRWICDAGHGAGFVEMANQVLHARQQPAHA</sequence>
<evidence type="ECO:0000313" key="1">
    <source>
        <dbReference type="EMBL" id="NYT38158.1"/>
    </source>
</evidence>
<dbReference type="GO" id="GO:0016791">
    <property type="term" value="F:phosphatase activity"/>
    <property type="evidence" value="ECO:0007669"/>
    <property type="project" value="UniProtKB-ARBA"/>
</dbReference>
<dbReference type="NCBIfam" id="TIGR01484">
    <property type="entry name" value="HAD-SF-IIB"/>
    <property type="match status" value="1"/>
</dbReference>
<dbReference type="Proteomes" id="UP000580517">
    <property type="component" value="Unassembled WGS sequence"/>
</dbReference>
<dbReference type="EMBL" id="JACCEW010000004">
    <property type="protein sequence ID" value="NYT38158.1"/>
    <property type="molecule type" value="Genomic_DNA"/>
</dbReference>
<dbReference type="AlphaFoldDB" id="A0A853FEP1"/>
<dbReference type="Gene3D" id="3.90.1070.10">
    <property type="match status" value="1"/>
</dbReference>
<keyword evidence="2" id="KW-1185">Reference proteome</keyword>
<gene>
    <name evidence="1" type="ORF">H0A68_14815</name>
</gene>
<organism evidence="1 2">
    <name type="scientific">Allopusillimonas soli</name>
    <dbReference type="NCBI Taxonomy" id="659016"/>
    <lineage>
        <taxon>Bacteria</taxon>
        <taxon>Pseudomonadati</taxon>
        <taxon>Pseudomonadota</taxon>
        <taxon>Betaproteobacteria</taxon>
        <taxon>Burkholderiales</taxon>
        <taxon>Alcaligenaceae</taxon>
        <taxon>Allopusillimonas</taxon>
    </lineage>
</organism>
<dbReference type="SUPFAM" id="SSF56784">
    <property type="entry name" value="HAD-like"/>
    <property type="match status" value="1"/>
</dbReference>
<evidence type="ECO:0000313" key="2">
    <source>
        <dbReference type="Proteomes" id="UP000580517"/>
    </source>
</evidence>
<keyword evidence="1" id="KW-0378">Hydrolase</keyword>
<reference evidence="1 2" key="1">
    <citation type="submission" date="2020-07" db="EMBL/GenBank/DDBJ databases">
        <title>Taxonomic revisions and descriptions of new bacterial species based on genomic comparisons in the high-G+C-content subgroup of the family Alcaligenaceae.</title>
        <authorList>
            <person name="Szabo A."/>
            <person name="Felfoldi T."/>
        </authorList>
    </citation>
    <scope>NUCLEOTIDE SEQUENCE [LARGE SCALE GENOMIC DNA]</scope>
    <source>
        <strain evidence="1 2">DSM 25264</strain>
    </source>
</reference>
<dbReference type="RefSeq" id="WP_129970084.1">
    <property type="nucleotide sequence ID" value="NZ_JACCEW010000004.1"/>
</dbReference>
<accession>A0A853FEP1</accession>
<dbReference type="Gene3D" id="3.40.50.1000">
    <property type="entry name" value="HAD superfamily/HAD-like"/>
    <property type="match status" value="1"/>
</dbReference>
<dbReference type="InterPro" id="IPR036412">
    <property type="entry name" value="HAD-like_sf"/>
</dbReference>
<comment type="caution">
    <text evidence="1">The sequence shown here is derived from an EMBL/GenBank/DDBJ whole genome shotgun (WGS) entry which is preliminary data.</text>
</comment>
<dbReference type="InterPro" id="IPR023214">
    <property type="entry name" value="HAD_sf"/>
</dbReference>